<sequence length="136" mass="15093">MFVTSGVLRKERLTPDVRFRPWPMPFPGPRESSETISCRGFTTGIPREDGTRPSVSFVSPGSCQTGPGATPLTRGHQLRFVLLVSHLLLLHVAPREEEAHHTVEKLVCQLDGQRHDVHLQGAQRRGARRGSASRLP</sequence>
<accession>A0A8D0C555</accession>
<dbReference type="Ensembl" id="ENSSMRT00000020612.1">
    <property type="protein sequence ID" value="ENSSMRP00000017605.1"/>
    <property type="gene ID" value="ENSSMRG00000013716.1"/>
</dbReference>
<evidence type="ECO:0000313" key="1">
    <source>
        <dbReference type="Ensembl" id="ENSSMRP00000017605.1"/>
    </source>
</evidence>
<reference evidence="1" key="2">
    <citation type="submission" date="2025-09" db="UniProtKB">
        <authorList>
            <consortium name="Ensembl"/>
        </authorList>
    </citation>
    <scope>IDENTIFICATION</scope>
</reference>
<organism evidence="1 2">
    <name type="scientific">Salvator merianae</name>
    <name type="common">Argentine black and white tegu</name>
    <name type="synonym">Tupinambis merianae</name>
    <dbReference type="NCBI Taxonomy" id="96440"/>
    <lineage>
        <taxon>Eukaryota</taxon>
        <taxon>Metazoa</taxon>
        <taxon>Chordata</taxon>
        <taxon>Craniata</taxon>
        <taxon>Vertebrata</taxon>
        <taxon>Euteleostomi</taxon>
        <taxon>Lepidosauria</taxon>
        <taxon>Squamata</taxon>
        <taxon>Bifurcata</taxon>
        <taxon>Unidentata</taxon>
        <taxon>Episquamata</taxon>
        <taxon>Laterata</taxon>
        <taxon>Teiioidea</taxon>
        <taxon>Teiidae</taxon>
        <taxon>Salvator</taxon>
    </lineage>
</organism>
<dbReference type="GeneTree" id="ENSGT01020000230690"/>
<evidence type="ECO:0000313" key="2">
    <source>
        <dbReference type="Proteomes" id="UP000694421"/>
    </source>
</evidence>
<reference evidence="1" key="1">
    <citation type="submission" date="2025-08" db="UniProtKB">
        <authorList>
            <consortium name="Ensembl"/>
        </authorList>
    </citation>
    <scope>IDENTIFICATION</scope>
</reference>
<keyword evidence="2" id="KW-1185">Reference proteome</keyword>
<dbReference type="Proteomes" id="UP000694421">
    <property type="component" value="Unplaced"/>
</dbReference>
<dbReference type="OMA" id="IKLRHHH"/>
<dbReference type="AlphaFoldDB" id="A0A8D0C555"/>
<proteinExistence type="predicted"/>
<name>A0A8D0C555_SALMN</name>
<protein>
    <submittedName>
        <fullName evidence="1">Uncharacterized protein</fullName>
    </submittedName>
</protein>